<dbReference type="PANTHER" id="PTHR12631:SF10">
    <property type="entry name" value="BETA-XYLOSIDASE-LIKE PROTEIN-RELATED"/>
    <property type="match status" value="1"/>
</dbReference>
<keyword evidence="2" id="KW-1185">Reference proteome</keyword>
<evidence type="ECO:0008006" key="3">
    <source>
        <dbReference type="Google" id="ProtNLM"/>
    </source>
</evidence>
<reference evidence="1 2" key="1">
    <citation type="submission" date="2024-02" db="EMBL/GenBank/DDBJ databases">
        <title>Expansion and revision of Xanthobacter and proposal of Roseixanthobacter gen. nov.</title>
        <authorList>
            <person name="Soltysiak M.P.M."/>
            <person name="Jalihal A."/>
            <person name="Ory A."/>
            <person name="Chrisophersen C."/>
            <person name="Lee A.D."/>
            <person name="Boulton J."/>
            <person name="Springer M."/>
        </authorList>
    </citation>
    <scope>NUCLEOTIDE SEQUENCE [LARGE SCALE GENOMIC DNA]</scope>
    <source>
        <strain evidence="1 2">23A</strain>
    </source>
</reference>
<accession>A0ABW6ZV23</accession>
<comment type="caution">
    <text evidence="1">The sequence shown here is derived from an EMBL/GenBank/DDBJ whole genome shotgun (WGS) entry which is preliminary data.</text>
</comment>
<dbReference type="InterPro" id="IPR017853">
    <property type="entry name" value="GH"/>
</dbReference>
<dbReference type="PANTHER" id="PTHR12631">
    <property type="entry name" value="ALPHA-L-IDURONIDASE"/>
    <property type="match status" value="1"/>
</dbReference>
<evidence type="ECO:0000313" key="1">
    <source>
        <dbReference type="EMBL" id="MFG1371568.1"/>
    </source>
</evidence>
<dbReference type="InterPro" id="IPR051923">
    <property type="entry name" value="Glycosyl_Hydrolase_39"/>
</dbReference>
<evidence type="ECO:0000313" key="2">
    <source>
        <dbReference type="Proteomes" id="UP001604002"/>
    </source>
</evidence>
<dbReference type="RefSeq" id="WP_393991544.1">
    <property type="nucleotide sequence ID" value="NZ_JBAFVH010000002.1"/>
</dbReference>
<dbReference type="Gene3D" id="3.20.20.80">
    <property type="entry name" value="Glycosidases"/>
    <property type="match status" value="1"/>
</dbReference>
<name>A0ABW6ZV23_9HYPH</name>
<dbReference type="Proteomes" id="UP001604002">
    <property type="component" value="Unassembled WGS sequence"/>
</dbReference>
<proteinExistence type="predicted"/>
<dbReference type="EMBL" id="JBAFVH010000002">
    <property type="protein sequence ID" value="MFG1371568.1"/>
    <property type="molecule type" value="Genomic_DNA"/>
</dbReference>
<protein>
    <recommendedName>
        <fullName evidence="3">Glycosyl hydrolase</fullName>
    </recommendedName>
</protein>
<organism evidence="1 2">
    <name type="scientific">Xanthobacter oligotrophicus</name>
    <dbReference type="NCBI Taxonomy" id="2607286"/>
    <lineage>
        <taxon>Bacteria</taxon>
        <taxon>Pseudomonadati</taxon>
        <taxon>Pseudomonadota</taxon>
        <taxon>Alphaproteobacteria</taxon>
        <taxon>Hyphomicrobiales</taxon>
        <taxon>Xanthobacteraceae</taxon>
        <taxon>Xanthobacter</taxon>
    </lineage>
</organism>
<gene>
    <name evidence="1" type="ORF">V5F32_05280</name>
</gene>
<dbReference type="SUPFAM" id="SSF51445">
    <property type="entry name" value="(Trans)glycosidases"/>
    <property type="match status" value="1"/>
</dbReference>
<sequence>MTGLTGAANSADMKTVTFSRAPLTPRPDPLVVGICVHFGIGGEYNYVPSKTAQLVDEVGFDSFRDDLAWPVFDAPGAPPGTLRPTRLFDFMKLTKARPLLILSHSNPAVAGGVKPMNEAGRAAFADFAVRAAAATRPLNPMFEIWNEWNLTSGQRPPWLVGVGPDSDPRAAAHYSALARTTIAALRTSEPALTLLSGAAGVDPGWAWTQAIVRDGAIKNASGLSVHQYNHCEPDVRTRNATDIVDRLGDLQSRLRTQTGADVPIYLTEFGWPTARRPCVITQTAAADNIAQVLLWSAATPWMKGAWIYQLKDQGRNPDELEDNFGLYDYDFNPKPAACAVREAIKLIKGTTAFRLERPFRDVFILQATTPQGIRLVGWTTRAETRGILRLPGRETTRTKALCNAAPASASNTIALGPEPVIIDLDAANVTIEVSQTP</sequence>